<evidence type="ECO:0000256" key="1">
    <source>
        <dbReference type="ARBA" id="ARBA00001946"/>
    </source>
</evidence>
<evidence type="ECO:0000313" key="12">
    <source>
        <dbReference type="Proteomes" id="UP001497392"/>
    </source>
</evidence>
<comment type="caution">
    <text evidence="11">The sequence shown here is derived from an EMBL/GenBank/DDBJ whole genome shotgun (WGS) entry which is preliminary data.</text>
</comment>
<accession>A0ABP1FZ32</accession>
<evidence type="ECO:0000256" key="7">
    <source>
        <dbReference type="ARBA" id="ARBA00048995"/>
    </source>
</evidence>
<evidence type="ECO:0000256" key="5">
    <source>
        <dbReference type="ARBA" id="ARBA00023239"/>
    </source>
</evidence>
<proteinExistence type="inferred from homology"/>
<organism evidence="11 12">
    <name type="scientific">Coccomyxa viridis</name>
    <dbReference type="NCBI Taxonomy" id="1274662"/>
    <lineage>
        <taxon>Eukaryota</taxon>
        <taxon>Viridiplantae</taxon>
        <taxon>Chlorophyta</taxon>
        <taxon>core chlorophytes</taxon>
        <taxon>Trebouxiophyceae</taxon>
        <taxon>Trebouxiophyceae incertae sedis</taxon>
        <taxon>Coccomyxaceae</taxon>
        <taxon>Coccomyxa</taxon>
    </lineage>
</organism>
<evidence type="ECO:0000256" key="10">
    <source>
        <dbReference type="SAM" id="MobiDB-lite"/>
    </source>
</evidence>
<dbReference type="InterPro" id="IPR022805">
    <property type="entry name" value="PEP_COase_bac/pln-type"/>
</dbReference>
<dbReference type="EC" id="4.1.1.31" evidence="3"/>
<protein>
    <recommendedName>
        <fullName evidence="3">phosphoenolpyruvate carboxylase</fullName>
        <ecNumber evidence="3">4.1.1.31</ecNumber>
    </recommendedName>
</protein>
<keyword evidence="6" id="KW-0120">Carbon dioxide fixation</keyword>
<dbReference type="SUPFAM" id="SSF51621">
    <property type="entry name" value="Phosphoenolpyruvate/pyruvate domain"/>
    <property type="match status" value="2"/>
</dbReference>
<keyword evidence="12" id="KW-1185">Reference proteome</keyword>
<comment type="catalytic activity">
    <reaction evidence="7">
        <text>oxaloacetate + phosphate = phosphoenolpyruvate + hydrogencarbonate</text>
        <dbReference type="Rhea" id="RHEA:28370"/>
        <dbReference type="ChEBI" id="CHEBI:16452"/>
        <dbReference type="ChEBI" id="CHEBI:17544"/>
        <dbReference type="ChEBI" id="CHEBI:43474"/>
        <dbReference type="ChEBI" id="CHEBI:58702"/>
        <dbReference type="EC" id="4.1.1.31"/>
    </reaction>
</comment>
<comment type="similarity">
    <text evidence="2">Belongs to the PEPCase type 1 family.</text>
</comment>
<dbReference type="Pfam" id="PF00311">
    <property type="entry name" value="PEPcase"/>
    <property type="match status" value="2"/>
</dbReference>
<dbReference type="InterPro" id="IPR033129">
    <property type="entry name" value="PEPCASE_His_AS"/>
</dbReference>
<dbReference type="PANTHER" id="PTHR30523:SF6">
    <property type="entry name" value="PHOSPHOENOLPYRUVATE CARBOXYLASE"/>
    <property type="match status" value="1"/>
</dbReference>
<name>A0ABP1FZ32_9CHLO</name>
<feature type="active site" evidence="9">
    <location>
        <position position="807"/>
    </location>
</feature>
<evidence type="ECO:0000256" key="4">
    <source>
        <dbReference type="ARBA" id="ARBA00022842"/>
    </source>
</evidence>
<dbReference type="PROSITE" id="PS00781">
    <property type="entry name" value="PEPCASE_1"/>
    <property type="match status" value="1"/>
</dbReference>
<dbReference type="HAMAP" id="MF_00595">
    <property type="entry name" value="PEPcase_type1"/>
    <property type="match status" value="1"/>
</dbReference>
<dbReference type="PRINTS" id="PR00150">
    <property type="entry name" value="PEPCARBXLASE"/>
</dbReference>
<dbReference type="InterPro" id="IPR018129">
    <property type="entry name" value="PEP_COase_Lys_AS"/>
</dbReference>
<evidence type="ECO:0000256" key="3">
    <source>
        <dbReference type="ARBA" id="ARBA00012305"/>
    </source>
</evidence>
<evidence type="ECO:0000256" key="2">
    <source>
        <dbReference type="ARBA" id="ARBA00008346"/>
    </source>
</evidence>
<evidence type="ECO:0000256" key="9">
    <source>
        <dbReference type="PROSITE-ProRule" id="PRU10112"/>
    </source>
</evidence>
<feature type="compositionally biased region" description="Low complexity" evidence="10">
    <location>
        <begin position="462"/>
        <end position="490"/>
    </location>
</feature>
<dbReference type="PROSITE" id="PS00393">
    <property type="entry name" value="PEPCASE_2"/>
    <property type="match status" value="1"/>
</dbReference>
<gene>
    <name evidence="11" type="primary">g7474</name>
    <name evidence="11" type="ORF">VP750_LOCUS6400</name>
</gene>
<dbReference type="Gene3D" id="1.20.1440.90">
    <property type="entry name" value="Phosphoenolpyruvate/pyruvate domain"/>
    <property type="match status" value="2"/>
</dbReference>
<dbReference type="InterPro" id="IPR021135">
    <property type="entry name" value="PEP_COase"/>
</dbReference>
<dbReference type="PANTHER" id="PTHR30523">
    <property type="entry name" value="PHOSPHOENOLPYRUVATE CARBOXYLASE"/>
    <property type="match status" value="1"/>
</dbReference>
<dbReference type="Proteomes" id="UP001497392">
    <property type="component" value="Unassembled WGS sequence"/>
</dbReference>
<sequence>MEAYEDFTAHLAAGWMAPLEDDCKLLRNLLDDCLRIEVGENLFNKFEAMRTLSHCVSELSQKDVRSSSKVLAQNMADELMSMPLDEAIPLTRACGHYLNLTQIAETHHSVRTSRIEGVATKTFNEVFGHLIAHGMTPDDLYDAVCKQHTEVVLTAHPTQVNRRTLQHKHCRIAALLAQNDRPDYTQHEKDEVQMDIMREITSLWQTDELRRHKPTPVDEARGGLHIVEQSLWAAVPAFLRKLSLALKKHTGRELPINMTPLTFGSWMGGDRDGNPNVTAPVTHSVAILARWMAADLYLREVDALRFELSQNHASDEVWRLAREITKAQHAQGDSHAAPAPGQGNSAAPAMPGRQYMRSFSQATMPNASSEGGFAKMPSAHHTFHEERQTDAHDITHDAVGMPIAPGTGPLIIRPDGQRMEVGSPPTELLWSPRADAASRRGSIELAPRAFTPHHTPVRGDSLDASSAAASPKANGNANSSGSDLGSLDSGAQQQMPLNVKAGVLSEKLSKRFGSSGAAPSPDTIKKRGLRAARYHKTSIDALLHPRHHSATPYRVVLGDVRQKLVNTRKRMEDILGGGAPTDDDVCYETTESLAEPLLACYWSLWECGSGIVAEGRLLDLLRRVYCFGVGLMKMDLRQESSRHTDAIAAVTKYLGMGDFSEWGEDERVEWLVKELQSKRPLVPPAMPLTDEVKEVLDTFKVAAELGPESLSAYVISMATNASDVLAVELLKREASLVSAADKTSSRNQAHPRAMTQRVVPLFETLDDLNNAGATLKRLLDTPWYRQQLRDVHGDHQEIMLGYSDSGKDGGRLAAAWALYKCQEDLVQVCKEAGVKMTLFHGRGGTVGRGGGPSHLAIQSQPPGSVQGSLRITEQGEMVQAKFGMPAVAGRQMEVFSTAVLLATHSPPRSPRKPEWRAHMERMSAISCEAYRDLVFKNPDFVPYFRAVTPEEELSNLNIGSRPSRRKQGGGVETLRAIPWIFAWTQIRMVLPAWLGIDTALRRLFDEGKRADLREMYAEWPFFQSTIDLIEMILAKADMRIAELYDRTLVTDPAQRRLGAHLRQHFHNTVDAVLQVTQHQHLCQNNPTLRQLIEMRNPYIDPINIFQVEVLRRLREQPEDRTLRDALLVSINGVASGMRNTG</sequence>
<evidence type="ECO:0000313" key="11">
    <source>
        <dbReference type="EMBL" id="CAL5224741.1"/>
    </source>
</evidence>
<feature type="region of interest" description="Disordered" evidence="10">
    <location>
        <begin position="329"/>
        <end position="350"/>
    </location>
</feature>
<keyword evidence="4" id="KW-0460">Magnesium</keyword>
<feature type="active site" evidence="8">
    <location>
        <position position="156"/>
    </location>
</feature>
<reference evidence="11 12" key="1">
    <citation type="submission" date="2024-06" db="EMBL/GenBank/DDBJ databases">
        <authorList>
            <person name="Kraege A."/>
            <person name="Thomma B."/>
        </authorList>
    </citation>
    <scope>NUCLEOTIDE SEQUENCE [LARGE SCALE GENOMIC DNA]</scope>
</reference>
<keyword evidence="5" id="KW-0456">Lyase</keyword>
<comment type="cofactor">
    <cofactor evidence="1">
        <name>Mg(2+)</name>
        <dbReference type="ChEBI" id="CHEBI:18420"/>
    </cofactor>
</comment>
<dbReference type="EMBL" id="CAXHTA020000011">
    <property type="protein sequence ID" value="CAL5224741.1"/>
    <property type="molecule type" value="Genomic_DNA"/>
</dbReference>
<evidence type="ECO:0000256" key="6">
    <source>
        <dbReference type="ARBA" id="ARBA00023300"/>
    </source>
</evidence>
<evidence type="ECO:0000256" key="8">
    <source>
        <dbReference type="PROSITE-ProRule" id="PRU10111"/>
    </source>
</evidence>
<feature type="region of interest" description="Disordered" evidence="10">
    <location>
        <begin position="446"/>
        <end position="490"/>
    </location>
</feature>
<dbReference type="InterPro" id="IPR015813">
    <property type="entry name" value="Pyrv/PenolPyrv_kinase-like_dom"/>
</dbReference>